<dbReference type="EMBL" id="BPLQ01008976">
    <property type="protein sequence ID" value="GIY40652.1"/>
    <property type="molecule type" value="Genomic_DNA"/>
</dbReference>
<dbReference type="Proteomes" id="UP001054837">
    <property type="component" value="Unassembled WGS sequence"/>
</dbReference>
<dbReference type="AlphaFoldDB" id="A0AAV4T6V9"/>
<organism evidence="2 3">
    <name type="scientific">Caerostris darwini</name>
    <dbReference type="NCBI Taxonomy" id="1538125"/>
    <lineage>
        <taxon>Eukaryota</taxon>
        <taxon>Metazoa</taxon>
        <taxon>Ecdysozoa</taxon>
        <taxon>Arthropoda</taxon>
        <taxon>Chelicerata</taxon>
        <taxon>Arachnida</taxon>
        <taxon>Araneae</taxon>
        <taxon>Araneomorphae</taxon>
        <taxon>Entelegynae</taxon>
        <taxon>Araneoidea</taxon>
        <taxon>Araneidae</taxon>
        <taxon>Caerostris</taxon>
    </lineage>
</organism>
<proteinExistence type="predicted"/>
<keyword evidence="3" id="KW-1185">Reference proteome</keyword>
<comment type="caution">
    <text evidence="2">The sequence shown here is derived from an EMBL/GenBank/DDBJ whole genome shotgun (WGS) entry which is preliminary data.</text>
</comment>
<evidence type="ECO:0000313" key="3">
    <source>
        <dbReference type="Proteomes" id="UP001054837"/>
    </source>
</evidence>
<gene>
    <name evidence="2" type="ORF">CDAR_182921</name>
</gene>
<feature type="region of interest" description="Disordered" evidence="1">
    <location>
        <begin position="30"/>
        <end position="50"/>
    </location>
</feature>
<name>A0AAV4T6V9_9ARAC</name>
<evidence type="ECO:0000313" key="2">
    <source>
        <dbReference type="EMBL" id="GIY40652.1"/>
    </source>
</evidence>
<evidence type="ECO:0000256" key="1">
    <source>
        <dbReference type="SAM" id="MobiDB-lite"/>
    </source>
</evidence>
<reference evidence="2 3" key="1">
    <citation type="submission" date="2021-06" db="EMBL/GenBank/DDBJ databases">
        <title>Caerostris darwini draft genome.</title>
        <authorList>
            <person name="Kono N."/>
            <person name="Arakawa K."/>
        </authorList>
    </citation>
    <scope>NUCLEOTIDE SEQUENCE [LARGE SCALE GENOMIC DNA]</scope>
</reference>
<protein>
    <submittedName>
        <fullName evidence="2">Uncharacterized protein</fullName>
    </submittedName>
</protein>
<sequence length="90" mass="9755">MICCWRSFSRLGAKSPDVAEASWNSATGVLPARGPTVGEGPAGRESGVRARNKSPACFDGMPVVSRLVFSAKKTLEFLMYCFSQERLVVQ</sequence>
<accession>A0AAV4T6V9</accession>